<accession>A0AA51UML1</accession>
<sequence length="341" mass="38978">MNQVRPETSYLRFLPAIFSEGSQDGGSLSLERYLKIFETIISGIENEEINEKKGISETLDIIPDIFHPRFSFLFDDAEMSFLPPLKDNEKITFKKHFLQDDGIDEFLRWLAGWVALVLKDDWELEKKREIIARIIPIYRMRGTKRGLEEYLSIYVGKRVNIIGEAEQFQVGITSRIGKNSRVGGFPSHFFIVEVDVMYMFRWDNVPGVESEGLLSYLKDDFGIDWAEGADLQKSDDGKTISISRDDNSAQIKLDAEKGKAELVLSGGKSCELNVKMENEGVIIYNGKNVLASDIKKWKDKKKAIERIIDSEKPIHTDYWLNIKQPRITLGVNSNIGENTLL</sequence>
<keyword evidence="2" id="KW-1185">Reference proteome</keyword>
<dbReference type="Proteomes" id="UP001182908">
    <property type="component" value="Chromosome"/>
</dbReference>
<dbReference type="EMBL" id="CP133592">
    <property type="protein sequence ID" value="WMW25081.1"/>
    <property type="molecule type" value="Genomic_DNA"/>
</dbReference>
<dbReference type="InterPro" id="IPR006521">
    <property type="entry name" value="Tail_protein_I"/>
</dbReference>
<dbReference type="KEGG" id="mseb:RE474_13515"/>
<dbReference type="NCBIfam" id="TIGR02242">
    <property type="entry name" value="tail_TIGR02242"/>
    <property type="match status" value="1"/>
</dbReference>
<gene>
    <name evidence="1" type="ORF">RE474_13515</name>
</gene>
<evidence type="ECO:0000313" key="2">
    <source>
        <dbReference type="Proteomes" id="UP001182908"/>
    </source>
</evidence>
<evidence type="ECO:0000313" key="1">
    <source>
        <dbReference type="EMBL" id="WMW25081.1"/>
    </source>
</evidence>
<dbReference type="InterPro" id="IPR011748">
    <property type="entry name" value="Unchr_phage_tail-like"/>
</dbReference>
<dbReference type="AlphaFoldDB" id="A0AA51UML1"/>
<protein>
    <submittedName>
        <fullName evidence="1">Phage tail protein</fullName>
    </submittedName>
</protein>
<dbReference type="Pfam" id="PF09684">
    <property type="entry name" value="Tail_P2_I"/>
    <property type="match status" value="1"/>
</dbReference>
<reference evidence="1 2" key="1">
    <citation type="submission" date="2023-08" db="EMBL/GenBank/DDBJ databases">
        <title>Methanolobus mangrovi sp. nov. and Methanolobus sediminis sp. nov, two novel methylotrophic methanogens isolated from mangrove sediments in China.</title>
        <authorList>
            <person name="Zhou J."/>
        </authorList>
    </citation>
    <scope>NUCLEOTIDE SEQUENCE [LARGE SCALE GENOMIC DNA]</scope>
    <source>
        <strain evidence="1 2">FTZ6</strain>
    </source>
</reference>
<organism evidence="1 2">
    <name type="scientific">Methanolobus sediminis</name>
    <dbReference type="NCBI Taxonomy" id="3072978"/>
    <lineage>
        <taxon>Archaea</taxon>
        <taxon>Methanobacteriati</taxon>
        <taxon>Methanobacteriota</taxon>
        <taxon>Stenosarchaea group</taxon>
        <taxon>Methanomicrobia</taxon>
        <taxon>Methanosarcinales</taxon>
        <taxon>Methanosarcinaceae</taxon>
        <taxon>Methanolobus</taxon>
    </lineage>
</organism>
<dbReference type="RefSeq" id="WP_309310889.1">
    <property type="nucleotide sequence ID" value="NZ_CP133592.1"/>
</dbReference>
<dbReference type="GeneID" id="84233754"/>
<proteinExistence type="predicted"/>
<name>A0AA51UML1_9EURY</name>